<gene>
    <name evidence="5" type="ORF">SAMN04487779_1008104</name>
</gene>
<protein>
    <submittedName>
        <fullName evidence="5">TRAP-type mannitol/chloroaromatic compound transport system, substrate-binding protein</fullName>
    </submittedName>
</protein>
<sequence>MNRRGLLAAGAAAPVLAAPSLASAQPQILWRSAGSFPKSTDVLWGVQEMISRRVAELTGGAFQIRPFAAGELVPALQVMDAVGGGTVECGYTAAYYYIGKDPTLGFGTVMPFGLNARQHLAWIHHGGGAELMQEVYRDQGVVALPCSNTGAQMGGWLRKEIRTVQDLNGLKFRIAGIAGTVLTKLGVVAQQLGAADIYPALERGVVDGAEWVGPHDDEKLGLARVAPYYYYPGWWEACSQSELMVNTRAWEALPKQYQQVLEVVTGETTVWSLSRYDMLNMQALRRLIAGGTQLRAYPREVLAACHKATQDTYAEIGERNPRFKRVHAHWDRFRRDVQGWFRVAEDSSANFLAIAERS</sequence>
<evidence type="ECO:0000256" key="2">
    <source>
        <dbReference type="PIRSR" id="PIRSR039026-1"/>
    </source>
</evidence>
<organism evidence="5 6">
    <name type="scientific">Belnapia rosea</name>
    <dbReference type="NCBI Taxonomy" id="938405"/>
    <lineage>
        <taxon>Bacteria</taxon>
        <taxon>Pseudomonadati</taxon>
        <taxon>Pseudomonadota</taxon>
        <taxon>Alphaproteobacteria</taxon>
        <taxon>Acetobacterales</taxon>
        <taxon>Roseomonadaceae</taxon>
        <taxon>Belnapia</taxon>
    </lineage>
</organism>
<dbReference type="InterPro" id="IPR026289">
    <property type="entry name" value="SBP_TakP-like"/>
</dbReference>
<dbReference type="AlphaFoldDB" id="A0A1G6V2E3"/>
<dbReference type="Gene3D" id="3.40.190.10">
    <property type="entry name" value="Periplasmic binding protein-like II"/>
    <property type="match status" value="1"/>
</dbReference>
<evidence type="ECO:0000256" key="1">
    <source>
        <dbReference type="ARBA" id="ARBA00022729"/>
    </source>
</evidence>
<dbReference type="Proteomes" id="UP000198925">
    <property type="component" value="Unassembled WGS sequence"/>
</dbReference>
<accession>A0A1G6V2E3</accession>
<evidence type="ECO:0000313" key="6">
    <source>
        <dbReference type="Proteomes" id="UP000198925"/>
    </source>
</evidence>
<dbReference type="NCBIfam" id="NF037995">
    <property type="entry name" value="TRAP_S1"/>
    <property type="match status" value="1"/>
</dbReference>
<dbReference type="GO" id="GO:0055085">
    <property type="term" value="P:transmembrane transport"/>
    <property type="evidence" value="ECO:0007669"/>
    <property type="project" value="InterPro"/>
</dbReference>
<evidence type="ECO:0000256" key="4">
    <source>
        <dbReference type="SAM" id="SignalP"/>
    </source>
</evidence>
<reference evidence="5 6" key="1">
    <citation type="submission" date="2016-10" db="EMBL/GenBank/DDBJ databases">
        <authorList>
            <person name="de Groot N.N."/>
        </authorList>
    </citation>
    <scope>NUCLEOTIDE SEQUENCE [LARGE SCALE GENOMIC DNA]</scope>
    <source>
        <strain evidence="5 6">CPCC 100156</strain>
    </source>
</reference>
<dbReference type="Pfam" id="PF03480">
    <property type="entry name" value="DctP"/>
    <property type="match status" value="1"/>
</dbReference>
<dbReference type="STRING" id="938405.SAMN02927895_04370"/>
<dbReference type="Gene3D" id="3.40.190.170">
    <property type="entry name" value="Bacterial extracellular solute-binding protein, family 7"/>
    <property type="match status" value="1"/>
</dbReference>
<evidence type="ECO:0000256" key="3">
    <source>
        <dbReference type="PIRSR" id="PIRSR039026-2"/>
    </source>
</evidence>
<keyword evidence="6" id="KW-1185">Reference proteome</keyword>
<evidence type="ECO:0000313" key="5">
    <source>
        <dbReference type="EMBL" id="SDD47769.1"/>
    </source>
</evidence>
<feature type="binding site" evidence="3">
    <location>
        <position position="210"/>
    </location>
    <ligand>
        <name>substrate</name>
    </ligand>
</feature>
<dbReference type="EMBL" id="FMZX01000008">
    <property type="protein sequence ID" value="SDD47769.1"/>
    <property type="molecule type" value="Genomic_DNA"/>
</dbReference>
<proteinExistence type="predicted"/>
<dbReference type="InterPro" id="IPR018389">
    <property type="entry name" value="DctP_fam"/>
</dbReference>
<feature type="binding site" evidence="3">
    <location>
        <position position="211"/>
    </location>
    <ligand>
        <name>Na(+)</name>
        <dbReference type="ChEBI" id="CHEBI:29101"/>
    </ligand>
</feature>
<dbReference type="PANTHER" id="PTHR33376:SF5">
    <property type="entry name" value="EXTRACYTOPLASMIC SOLUTE RECEPTOR PROTEIN"/>
    <property type="match status" value="1"/>
</dbReference>
<dbReference type="GO" id="GO:0031317">
    <property type="term" value="C:tripartite ATP-independent periplasmic transporter complex"/>
    <property type="evidence" value="ECO:0007669"/>
    <property type="project" value="InterPro"/>
</dbReference>
<name>A0A1G6V2E3_9PROT</name>
<feature type="signal peptide" evidence="4">
    <location>
        <begin position="1"/>
        <end position="24"/>
    </location>
</feature>
<dbReference type="GO" id="GO:0046872">
    <property type="term" value="F:metal ion binding"/>
    <property type="evidence" value="ECO:0007669"/>
    <property type="project" value="UniProtKB-KW"/>
</dbReference>
<dbReference type="InterPro" id="IPR038404">
    <property type="entry name" value="TRAP_DctP_sf"/>
</dbReference>
<dbReference type="PANTHER" id="PTHR33376">
    <property type="match status" value="1"/>
</dbReference>
<feature type="chain" id="PRO_5011562895" evidence="4">
    <location>
        <begin position="25"/>
        <end position="358"/>
    </location>
</feature>
<feature type="binding site" evidence="2">
    <location>
        <position position="152"/>
    </location>
    <ligand>
        <name>substrate</name>
    </ligand>
</feature>
<keyword evidence="3" id="KW-0479">Metal-binding</keyword>
<dbReference type="PIRSF" id="PIRSF039026">
    <property type="entry name" value="SiaP"/>
    <property type="match status" value="1"/>
</dbReference>
<dbReference type="RefSeq" id="WP_090663806.1">
    <property type="nucleotide sequence ID" value="NZ_FMZX01000008.1"/>
</dbReference>
<feature type="binding site" evidence="3">
    <location>
        <position position="236"/>
    </location>
    <ligand>
        <name>substrate</name>
    </ligand>
</feature>
<keyword evidence="1 4" id="KW-0732">Signal</keyword>
<feature type="binding site" evidence="2">
    <location>
        <position position="173"/>
    </location>
    <ligand>
        <name>substrate</name>
    </ligand>
</feature>